<reference evidence="1" key="1">
    <citation type="submission" date="2018-05" db="EMBL/GenBank/DDBJ databases">
        <title>Draft genome of Mucuna pruriens seed.</title>
        <authorList>
            <person name="Nnadi N.E."/>
            <person name="Vos R."/>
            <person name="Hasami M.H."/>
            <person name="Devisetty U.K."/>
            <person name="Aguiy J.C."/>
        </authorList>
    </citation>
    <scope>NUCLEOTIDE SEQUENCE [LARGE SCALE GENOMIC DNA]</scope>
    <source>
        <strain evidence="1">JCA_2017</strain>
    </source>
</reference>
<gene>
    <name evidence="1" type="ORF">CR513_41088</name>
</gene>
<keyword evidence="2" id="KW-1185">Reference proteome</keyword>
<feature type="non-terminal residue" evidence="1">
    <location>
        <position position="1"/>
    </location>
</feature>
<organism evidence="1 2">
    <name type="scientific">Mucuna pruriens</name>
    <name type="common">Velvet bean</name>
    <name type="synonym">Dolichos pruriens</name>
    <dbReference type="NCBI Taxonomy" id="157652"/>
    <lineage>
        <taxon>Eukaryota</taxon>
        <taxon>Viridiplantae</taxon>
        <taxon>Streptophyta</taxon>
        <taxon>Embryophyta</taxon>
        <taxon>Tracheophyta</taxon>
        <taxon>Spermatophyta</taxon>
        <taxon>Magnoliopsida</taxon>
        <taxon>eudicotyledons</taxon>
        <taxon>Gunneridae</taxon>
        <taxon>Pentapetalae</taxon>
        <taxon>rosids</taxon>
        <taxon>fabids</taxon>
        <taxon>Fabales</taxon>
        <taxon>Fabaceae</taxon>
        <taxon>Papilionoideae</taxon>
        <taxon>50 kb inversion clade</taxon>
        <taxon>NPAAA clade</taxon>
        <taxon>indigoferoid/millettioid clade</taxon>
        <taxon>Phaseoleae</taxon>
        <taxon>Mucuna</taxon>
    </lineage>
</organism>
<dbReference type="OrthoDB" id="1935865at2759"/>
<evidence type="ECO:0000313" key="1">
    <source>
        <dbReference type="EMBL" id="RDX78611.1"/>
    </source>
</evidence>
<proteinExistence type="predicted"/>
<evidence type="ECO:0000313" key="2">
    <source>
        <dbReference type="Proteomes" id="UP000257109"/>
    </source>
</evidence>
<dbReference type="EMBL" id="QJKJ01008810">
    <property type="protein sequence ID" value="RDX78611.1"/>
    <property type="molecule type" value="Genomic_DNA"/>
</dbReference>
<sequence>TRNSFKLNVPTTKALLVVYADVCGPMESISLGEKHRQWWRSNMADPSKFLEQMGVVNTPQMIFTPIFLLHIPDNIMEAMKGGIEP</sequence>
<protein>
    <submittedName>
        <fullName evidence="1">Uncharacterized protein</fullName>
    </submittedName>
</protein>
<dbReference type="AlphaFoldDB" id="A0A371FK27"/>
<comment type="caution">
    <text evidence="1">The sequence shown here is derived from an EMBL/GenBank/DDBJ whole genome shotgun (WGS) entry which is preliminary data.</text>
</comment>
<dbReference type="Proteomes" id="UP000257109">
    <property type="component" value="Unassembled WGS sequence"/>
</dbReference>
<name>A0A371FK27_MUCPR</name>
<accession>A0A371FK27</accession>